<evidence type="ECO:0000313" key="2">
    <source>
        <dbReference type="Proteomes" id="UP000663879"/>
    </source>
</evidence>
<keyword evidence="2" id="KW-1185">Reference proteome</keyword>
<dbReference type="Proteomes" id="UP000663879">
    <property type="component" value="Unassembled WGS sequence"/>
</dbReference>
<dbReference type="OrthoDB" id="10136037at2759"/>
<name>A0A814I4T3_9BILA</name>
<proteinExistence type="predicted"/>
<organism evidence="1 2">
    <name type="scientific">Brachionus calyciflorus</name>
    <dbReference type="NCBI Taxonomy" id="104777"/>
    <lineage>
        <taxon>Eukaryota</taxon>
        <taxon>Metazoa</taxon>
        <taxon>Spiralia</taxon>
        <taxon>Gnathifera</taxon>
        <taxon>Rotifera</taxon>
        <taxon>Eurotatoria</taxon>
        <taxon>Monogononta</taxon>
        <taxon>Pseudotrocha</taxon>
        <taxon>Ploima</taxon>
        <taxon>Brachionidae</taxon>
        <taxon>Brachionus</taxon>
    </lineage>
</organism>
<dbReference type="AlphaFoldDB" id="A0A814I4T3"/>
<reference evidence="1" key="1">
    <citation type="submission" date="2021-02" db="EMBL/GenBank/DDBJ databases">
        <authorList>
            <person name="Nowell W R."/>
        </authorList>
    </citation>
    <scope>NUCLEOTIDE SEQUENCE</scope>
    <source>
        <strain evidence="1">Ploen Becks lab</strain>
    </source>
</reference>
<protein>
    <submittedName>
        <fullName evidence="1">Uncharacterized protein</fullName>
    </submittedName>
</protein>
<evidence type="ECO:0000313" key="1">
    <source>
        <dbReference type="EMBL" id="CAF1018148.1"/>
    </source>
</evidence>
<dbReference type="EMBL" id="CAJNOC010004340">
    <property type="protein sequence ID" value="CAF1018148.1"/>
    <property type="molecule type" value="Genomic_DNA"/>
</dbReference>
<gene>
    <name evidence="1" type="ORF">OXX778_LOCUS17239</name>
</gene>
<sequence length="81" mass="9644">MGRKLVTESQRWQKIGLMKDKTKSHKEIADLEVVLRKLVFPTKFNYEMTYMTKELPRSERPESLPVEMSLIFLERSESILQ</sequence>
<accession>A0A814I4T3</accession>
<comment type="caution">
    <text evidence="1">The sequence shown here is derived from an EMBL/GenBank/DDBJ whole genome shotgun (WGS) entry which is preliminary data.</text>
</comment>